<dbReference type="InterPro" id="IPR050100">
    <property type="entry name" value="TRAFAC_GTPase_members"/>
</dbReference>
<evidence type="ECO:0000259" key="6">
    <source>
        <dbReference type="PROSITE" id="PS51722"/>
    </source>
</evidence>
<feature type="region of interest" description="Disordered" evidence="5">
    <location>
        <begin position="78"/>
        <end position="106"/>
    </location>
</feature>
<proteinExistence type="inferred from homology"/>
<comment type="similarity">
    <text evidence="1">Belongs to the TRAFAC class translation factor GTPase superfamily. Classic translation factor GTPase family. EF-Tu/EF-1A subfamily.</text>
</comment>
<dbReference type="Pfam" id="PF01764">
    <property type="entry name" value="Lipase_3"/>
    <property type="match status" value="1"/>
</dbReference>
<feature type="region of interest" description="Disordered" evidence="5">
    <location>
        <begin position="298"/>
        <end position="336"/>
    </location>
</feature>
<evidence type="ECO:0000256" key="4">
    <source>
        <dbReference type="ARBA" id="ARBA00023134"/>
    </source>
</evidence>
<keyword evidence="7" id="KW-1185">Reference proteome</keyword>
<dbReference type="InterPro" id="IPR027417">
    <property type="entry name" value="P-loop_NTPase"/>
</dbReference>
<dbReference type="Gene3D" id="3.40.50.300">
    <property type="entry name" value="P-loop containing nucleotide triphosphate hydrolases"/>
    <property type="match status" value="1"/>
</dbReference>
<dbReference type="GO" id="GO:0005762">
    <property type="term" value="C:mitochondrial large ribosomal subunit"/>
    <property type="evidence" value="ECO:0007669"/>
    <property type="project" value="InterPro"/>
</dbReference>
<keyword evidence="4" id="KW-0342">GTP-binding</keyword>
<feature type="domain" description="Tr-type G" evidence="6">
    <location>
        <begin position="393"/>
        <end position="603"/>
    </location>
</feature>
<dbReference type="SUPFAM" id="SSF52540">
    <property type="entry name" value="P-loop containing nucleoside triphosphate hydrolases"/>
    <property type="match status" value="1"/>
</dbReference>
<dbReference type="Gene3D" id="2.40.30.10">
    <property type="entry name" value="Translation factors"/>
    <property type="match status" value="2"/>
</dbReference>
<keyword evidence="2" id="KW-0597">Phosphoprotein</keyword>
<dbReference type="InterPro" id="IPR034596">
    <property type="entry name" value="Ribosomal_mL52"/>
</dbReference>
<dbReference type="InterPro" id="IPR009001">
    <property type="entry name" value="Transl_elong_EF1A/Init_IF2_C"/>
</dbReference>
<evidence type="ECO:0000256" key="5">
    <source>
        <dbReference type="SAM" id="MobiDB-lite"/>
    </source>
</evidence>
<dbReference type="InterPro" id="IPR002921">
    <property type="entry name" value="Fungal_lipase-type"/>
</dbReference>
<dbReference type="GO" id="GO:0005525">
    <property type="term" value="F:GTP binding"/>
    <property type="evidence" value="ECO:0007669"/>
    <property type="project" value="UniProtKB-KW"/>
</dbReference>
<dbReference type="Gene3D" id="3.40.50.1820">
    <property type="entry name" value="alpha/beta hydrolase"/>
    <property type="match status" value="1"/>
</dbReference>
<evidence type="ECO:0000256" key="1">
    <source>
        <dbReference type="ARBA" id="ARBA00007249"/>
    </source>
</evidence>
<keyword evidence="3" id="KW-0547">Nucleotide-binding</keyword>
<dbReference type="InterPro" id="IPR054696">
    <property type="entry name" value="GTP-eEF1A_C"/>
</dbReference>
<protein>
    <submittedName>
        <fullName evidence="8">Large ribosomal subunit protein mL52</fullName>
    </submittedName>
</protein>
<dbReference type="GO" id="GO:0003735">
    <property type="term" value="F:structural constituent of ribosome"/>
    <property type="evidence" value="ECO:0007669"/>
    <property type="project" value="InterPro"/>
</dbReference>
<feature type="compositionally biased region" description="Basic and acidic residues" evidence="5">
    <location>
        <begin position="134"/>
        <end position="153"/>
    </location>
</feature>
<dbReference type="InterPro" id="IPR029058">
    <property type="entry name" value="AB_hydrolase_fold"/>
</dbReference>
<dbReference type="PRINTS" id="PR00315">
    <property type="entry name" value="ELONGATNFCT"/>
</dbReference>
<evidence type="ECO:0000256" key="2">
    <source>
        <dbReference type="ARBA" id="ARBA00022553"/>
    </source>
</evidence>
<sequence length="985" mass="110092">MYSSFLLGTIKTDHGDSGGGVFDFGGLIGMSVGNTHFSDPPYSVAATSAAHFNSKNYIIMAKDLLAVVDTLEGTKNDQFIQKPLPGMPPIARDDEPPHKKKKGNETDDDCLERYEYLLDEAQRRAEGIEEEDSLKEAKKLKPTPETKPARPDPIDMDEDGEARRLASLQERRELRAAGIIVGSGWAYKMKKHRLMDYSNEIPFEKQVPAGFHDPSEDKFDKLYYNPVVRPLDRGPDFSFVDGRKPSITTKWELERRKKHVELGKQIVHYLNEIKIAEQLYEEQQVQKTMSRHRNVRKLNIAEVEQPNQYTDKSTTKKQKPVEALQNKSPSKNEQIKQNLAIAPTVENLKIDAGYSKDRSDSKSPSRALTPKQTLSNLEMAIAAVPKYRQEILSLIRNLCLLGNVDERAMHRYKQDSSRLGKSSFAFAWILDQNEEERSRGVTMDIAKTSIETPSGKKFYILDAPGHKDFIPNMISGATQADAALLVVNSTRGEFETGFDQGGQTREHALLVRALGVSRLIVAVNKLDTADWSKERYDELCSILSVFLQKRTGFEFVQFVPVSGLFGINLVKCPPTDHPLAVWYFGKDCPTLVEALAEQPLRIVVNDILRTSPTILCVSAKVEGGHVETGDKLFLMPEAIAVIVKASSIDESSSSTSQSSKNISPPADQQICFAGDQITLTLSGNFEPDSVYPGNVFCRGGTELLHPCQRFLARLVTFDIRMPILRGAHAELFVHSLRVPCVISKLISIHPGSKELEKKNPRLLPRNVSAIVEIKTEQAISVESFNKNKQLGRLALRSNDFAAAAYSTDPSPCLEKHKAKLVLRVQVPCDAFRDECWAFIAISRHFIIFSVRGTQTQTQLIVEIIESMTAPKKEFPAGGSVQHYFYESLQAIWNAGFGTKLAELKKAYPKLKVLFTGHSLGGAIASLASAQFAMENNRTIKANYLNSIESELLLVTFGQPRVGNIEYAKLHRRLVPNSFRIVHRYG</sequence>
<evidence type="ECO:0000313" key="8">
    <source>
        <dbReference type="WBParaSite" id="scaffold34961_cov240.g22064"/>
    </source>
</evidence>
<dbReference type="Pfam" id="PF22594">
    <property type="entry name" value="GTP-eEF1A_C"/>
    <property type="match status" value="1"/>
</dbReference>
<dbReference type="GO" id="GO:0032543">
    <property type="term" value="P:mitochondrial translation"/>
    <property type="evidence" value="ECO:0007669"/>
    <property type="project" value="InterPro"/>
</dbReference>
<dbReference type="Pfam" id="PF18699">
    <property type="entry name" value="MRPL52"/>
    <property type="match status" value="1"/>
</dbReference>
<dbReference type="AlphaFoldDB" id="A0A915M9W0"/>
<dbReference type="Pfam" id="PF00009">
    <property type="entry name" value="GTP_EFTU"/>
    <property type="match status" value="1"/>
</dbReference>
<evidence type="ECO:0000256" key="3">
    <source>
        <dbReference type="ARBA" id="ARBA00022741"/>
    </source>
</evidence>
<accession>A0A915M9W0</accession>
<dbReference type="PANTHER" id="PTHR23115">
    <property type="entry name" value="TRANSLATION FACTOR"/>
    <property type="match status" value="1"/>
</dbReference>
<dbReference type="SUPFAM" id="SSF50465">
    <property type="entry name" value="EF-Tu/eEF-1alpha/eIF2-gamma C-terminal domain"/>
    <property type="match status" value="1"/>
</dbReference>
<name>A0A915M9W0_MELJA</name>
<evidence type="ECO:0000313" key="7">
    <source>
        <dbReference type="Proteomes" id="UP000887561"/>
    </source>
</evidence>
<organism evidence="7 8">
    <name type="scientific">Meloidogyne javanica</name>
    <name type="common">Root-knot nematode worm</name>
    <dbReference type="NCBI Taxonomy" id="6303"/>
    <lineage>
        <taxon>Eukaryota</taxon>
        <taxon>Metazoa</taxon>
        <taxon>Ecdysozoa</taxon>
        <taxon>Nematoda</taxon>
        <taxon>Chromadorea</taxon>
        <taxon>Rhabditida</taxon>
        <taxon>Tylenchina</taxon>
        <taxon>Tylenchomorpha</taxon>
        <taxon>Tylenchoidea</taxon>
        <taxon>Meloidogynidae</taxon>
        <taxon>Meloidogyninae</taxon>
        <taxon>Meloidogyne</taxon>
        <taxon>Meloidogyne incognita group</taxon>
    </lineage>
</organism>
<dbReference type="WBParaSite" id="scaffold34961_cov240.g22064">
    <property type="protein sequence ID" value="scaffold34961_cov240.g22064"/>
    <property type="gene ID" value="scaffold34961_cov240.g22064"/>
</dbReference>
<dbReference type="GO" id="GO:0006629">
    <property type="term" value="P:lipid metabolic process"/>
    <property type="evidence" value="ECO:0007669"/>
    <property type="project" value="InterPro"/>
</dbReference>
<feature type="compositionally biased region" description="Polar residues" evidence="5">
    <location>
        <begin position="325"/>
        <end position="336"/>
    </location>
</feature>
<reference evidence="8" key="1">
    <citation type="submission" date="2022-11" db="UniProtKB">
        <authorList>
            <consortium name="WormBaseParasite"/>
        </authorList>
    </citation>
    <scope>IDENTIFICATION</scope>
</reference>
<dbReference type="SUPFAM" id="SSF53474">
    <property type="entry name" value="alpha/beta-Hydrolases"/>
    <property type="match status" value="1"/>
</dbReference>
<dbReference type="PROSITE" id="PS51722">
    <property type="entry name" value="G_TR_2"/>
    <property type="match status" value="1"/>
</dbReference>
<dbReference type="InterPro" id="IPR000795">
    <property type="entry name" value="T_Tr_GTP-bd_dom"/>
</dbReference>
<feature type="region of interest" description="Disordered" evidence="5">
    <location>
        <begin position="125"/>
        <end position="159"/>
    </location>
</feature>
<dbReference type="GO" id="GO:0003924">
    <property type="term" value="F:GTPase activity"/>
    <property type="evidence" value="ECO:0007669"/>
    <property type="project" value="InterPro"/>
</dbReference>
<dbReference type="Proteomes" id="UP000887561">
    <property type="component" value="Unplaced"/>
</dbReference>
<dbReference type="CDD" id="cd00519">
    <property type="entry name" value="Lipase_3"/>
    <property type="match status" value="1"/>
</dbReference>